<dbReference type="EMBL" id="LHPG02000020">
    <property type="protein sequence ID" value="PRW21095.1"/>
    <property type="molecule type" value="Genomic_DNA"/>
</dbReference>
<evidence type="ECO:0000259" key="2">
    <source>
        <dbReference type="PROSITE" id="PS50833"/>
    </source>
</evidence>
<gene>
    <name evidence="3" type="ORF">C2E21_8388</name>
</gene>
<sequence length="466" mass="51159">MARTRRKKKRTHVPDSEDPSKKGQPKSFVFRRGRHGALLRDLEKDLRKLMAPNTATALKESKRNQLKDFVHVAGPLGVTHFLILTATHNASYLRVAKTPRGPTLTMRIHEYSLIRDVVAAQQRPRIPQAMWLGPPLVVMNNFGGEEQMKLAAVTFQNLFPAINVQTTRLSACQRVLLLDYNKETQRISMRHFSIAVAPSGVSKNLKQLLARKALPDLGKAADVAEFLTRSGYGSESEGEEAEQSRVELPPEAGARPGARQSRVRLFEVGPRLELEIVKVEEGLCDGRVLFHKYQQRSKEEADAQQADFDAKEALREKRRKEQEANVARKQADLKRKAQAVAEAEAAKRGGKWQKGWWEQPAERGEGGGGGRDDDDDDVEWYRREVGEEPEDTVGLKSSSRGGGGGRGRGRGRGGGRGGGPGRERQDGGGGRGRGGRSGRGGRGGSGPKMTVRVKGASGFGGGQKRK</sequence>
<dbReference type="Pfam" id="PF04427">
    <property type="entry name" value="Brix"/>
    <property type="match status" value="1"/>
</dbReference>
<dbReference type="GO" id="GO:0019843">
    <property type="term" value="F:rRNA binding"/>
    <property type="evidence" value="ECO:0007669"/>
    <property type="project" value="InterPro"/>
</dbReference>
<proteinExistence type="predicted"/>
<dbReference type="SMART" id="SM00879">
    <property type="entry name" value="Brix"/>
    <property type="match status" value="1"/>
</dbReference>
<protein>
    <submittedName>
        <fullName evidence="3">Peter Pan</fullName>
    </submittedName>
</protein>
<evidence type="ECO:0000313" key="4">
    <source>
        <dbReference type="Proteomes" id="UP000239899"/>
    </source>
</evidence>
<evidence type="ECO:0000256" key="1">
    <source>
        <dbReference type="SAM" id="MobiDB-lite"/>
    </source>
</evidence>
<dbReference type="InterPro" id="IPR007109">
    <property type="entry name" value="Brix"/>
</dbReference>
<comment type="caution">
    <text evidence="3">The sequence shown here is derived from an EMBL/GenBank/DDBJ whole genome shotgun (WGS) entry which is preliminary data.</text>
</comment>
<feature type="region of interest" description="Disordered" evidence="1">
    <location>
        <begin position="338"/>
        <end position="466"/>
    </location>
</feature>
<keyword evidence="4" id="KW-1185">Reference proteome</keyword>
<dbReference type="GO" id="GO:0006364">
    <property type="term" value="P:rRNA processing"/>
    <property type="evidence" value="ECO:0007669"/>
    <property type="project" value="InterPro"/>
</dbReference>
<dbReference type="PANTHER" id="PTHR12661">
    <property type="entry name" value="PETER PAN-RELATED"/>
    <property type="match status" value="1"/>
</dbReference>
<dbReference type="AlphaFoldDB" id="A0A2P6TEN1"/>
<organism evidence="3 4">
    <name type="scientific">Chlorella sorokiniana</name>
    <name type="common">Freshwater green alga</name>
    <dbReference type="NCBI Taxonomy" id="3076"/>
    <lineage>
        <taxon>Eukaryota</taxon>
        <taxon>Viridiplantae</taxon>
        <taxon>Chlorophyta</taxon>
        <taxon>core chlorophytes</taxon>
        <taxon>Trebouxiophyceae</taxon>
        <taxon>Chlorellales</taxon>
        <taxon>Chlorellaceae</taxon>
        <taxon>Chlorella clade</taxon>
        <taxon>Chlorella</taxon>
    </lineage>
</organism>
<dbReference type="OrthoDB" id="10261452at2759"/>
<feature type="compositionally biased region" description="Gly residues" evidence="1">
    <location>
        <begin position="457"/>
        <end position="466"/>
    </location>
</feature>
<feature type="region of interest" description="Disordered" evidence="1">
    <location>
        <begin position="231"/>
        <end position="259"/>
    </location>
</feature>
<name>A0A2P6TEN1_CHLSO</name>
<accession>A0A2P6TEN1</accession>
<dbReference type="PROSITE" id="PS50833">
    <property type="entry name" value="BRIX"/>
    <property type="match status" value="1"/>
</dbReference>
<dbReference type="GO" id="GO:0030687">
    <property type="term" value="C:preribosome, large subunit precursor"/>
    <property type="evidence" value="ECO:0007669"/>
    <property type="project" value="TreeGrafter"/>
</dbReference>
<feature type="domain" description="Brix" evidence="2">
    <location>
        <begin position="25"/>
        <end position="285"/>
    </location>
</feature>
<feature type="compositionally biased region" description="Basic and acidic residues" evidence="1">
    <location>
        <begin position="12"/>
        <end position="21"/>
    </location>
</feature>
<feature type="region of interest" description="Disordered" evidence="1">
    <location>
        <begin position="1"/>
        <end position="27"/>
    </location>
</feature>
<dbReference type="Proteomes" id="UP000239899">
    <property type="component" value="Unassembled WGS sequence"/>
</dbReference>
<dbReference type="GO" id="GO:0000027">
    <property type="term" value="P:ribosomal large subunit assembly"/>
    <property type="evidence" value="ECO:0007669"/>
    <property type="project" value="TreeGrafter"/>
</dbReference>
<evidence type="ECO:0000313" key="3">
    <source>
        <dbReference type="EMBL" id="PRW21095.1"/>
    </source>
</evidence>
<dbReference type="InterPro" id="IPR045112">
    <property type="entry name" value="PPAN-like"/>
</dbReference>
<feature type="compositionally biased region" description="Basic residues" evidence="1">
    <location>
        <begin position="1"/>
        <end position="11"/>
    </location>
</feature>
<reference evidence="3 4" key="1">
    <citation type="journal article" date="2018" name="Plant J.">
        <title>Genome sequences of Chlorella sorokiniana UTEX 1602 and Micractinium conductrix SAG 241.80: implications to maltose excretion by a green alga.</title>
        <authorList>
            <person name="Arriola M.B."/>
            <person name="Velmurugan N."/>
            <person name="Zhang Y."/>
            <person name="Plunkett M.H."/>
            <person name="Hondzo H."/>
            <person name="Barney B.M."/>
        </authorList>
    </citation>
    <scope>NUCLEOTIDE SEQUENCE [LARGE SCALE GENOMIC DNA]</scope>
    <source>
        <strain evidence="4">UTEX 1602</strain>
    </source>
</reference>
<dbReference type="STRING" id="3076.A0A2P6TEN1"/>
<feature type="compositionally biased region" description="Gly residues" evidence="1">
    <location>
        <begin position="427"/>
        <end position="446"/>
    </location>
</feature>
<dbReference type="PANTHER" id="PTHR12661:SF5">
    <property type="entry name" value="SUPPRESSOR OF SWI4 1 HOMOLOG"/>
    <property type="match status" value="1"/>
</dbReference>